<accession>A0A9P6WHL3</accession>
<gene>
    <name evidence="2" type="ORF">C6P40_002557</name>
</gene>
<dbReference type="PANTHER" id="PTHR13847:SF260">
    <property type="entry name" value="FAD DEPENDENT OXIDOREDUCTASE DOMAIN-CONTAINING PROTEIN"/>
    <property type="match status" value="1"/>
</dbReference>
<evidence type="ECO:0000313" key="3">
    <source>
        <dbReference type="Proteomes" id="UP000697127"/>
    </source>
</evidence>
<dbReference type="Gene3D" id="3.50.50.60">
    <property type="entry name" value="FAD/NAD(P)-binding domain"/>
    <property type="match status" value="1"/>
</dbReference>
<evidence type="ECO:0000259" key="1">
    <source>
        <dbReference type="Pfam" id="PF01266"/>
    </source>
</evidence>
<dbReference type="EMBL" id="PUHW01000284">
    <property type="protein sequence ID" value="KAG0687291.1"/>
    <property type="molecule type" value="Genomic_DNA"/>
</dbReference>
<dbReference type="SUPFAM" id="SSF51905">
    <property type="entry name" value="FAD/NAD(P)-binding domain"/>
    <property type="match status" value="1"/>
</dbReference>
<keyword evidence="3" id="KW-1185">Reference proteome</keyword>
<dbReference type="AlphaFoldDB" id="A0A9P6WHL3"/>
<dbReference type="InterPro" id="IPR036188">
    <property type="entry name" value="FAD/NAD-bd_sf"/>
</dbReference>
<proteinExistence type="predicted"/>
<evidence type="ECO:0000313" key="2">
    <source>
        <dbReference type="EMBL" id="KAG0687291.1"/>
    </source>
</evidence>
<protein>
    <recommendedName>
        <fullName evidence="1">FAD dependent oxidoreductase domain-containing protein</fullName>
    </recommendedName>
</protein>
<sequence length="466" mass="52912">MSSSYPYPNPSKSFWIEEGPNHLKNHHTTDILPNEIDVVIIGSGYSGTSVASNLLLNKNSLLHKKPSVLMLEARDVCSGATGRNGGHIRSFYHGAHKHFVDKVGEKMAAELVMFEHNELIKVKNLTEKYDIECNFDPRQSCQTCEDPALYGECLDNFYAFQNNKYIPQNVKDYIKIHFFPESQNISEHKSSPFCITAPTCSIWPYKLIIALLQKCIDLGLNLQTYTPVLSLKPTNDHKWMVTTSKGTVKCNKVVCATNAWTRALLPEFNSKIVPVKGVVSHIKPLNENPGKLKFNYYHTFPEESDYVTAHKDMSMIVGGGGSAYLNYPNSLTMYNNLDDSFIATDVFDYFKDYPNKYYPDFAKGLKFVNDYTWTGCMAYTNDEFPFVGDMSKFGRKNLYIIAGFTGHGMPRIWSCGEYISGLVDGSNRGNIPEVFKITIDRMYSKKFGLFDHLTAWDNKNRGQFKL</sequence>
<feature type="domain" description="FAD dependent oxidoreductase" evidence="1">
    <location>
        <begin position="37"/>
        <end position="420"/>
    </location>
</feature>
<dbReference type="OrthoDB" id="429143at2759"/>
<comment type="caution">
    <text evidence="2">The sequence shown here is derived from an EMBL/GenBank/DDBJ whole genome shotgun (WGS) entry which is preliminary data.</text>
</comment>
<dbReference type="Proteomes" id="UP000697127">
    <property type="component" value="Unassembled WGS sequence"/>
</dbReference>
<dbReference type="Gene3D" id="3.30.9.10">
    <property type="entry name" value="D-Amino Acid Oxidase, subunit A, domain 2"/>
    <property type="match status" value="1"/>
</dbReference>
<dbReference type="PANTHER" id="PTHR13847">
    <property type="entry name" value="SARCOSINE DEHYDROGENASE-RELATED"/>
    <property type="match status" value="1"/>
</dbReference>
<reference evidence="2" key="1">
    <citation type="submission" date="2020-11" db="EMBL/GenBank/DDBJ databases">
        <title>Kefir isolates.</title>
        <authorList>
            <person name="Marcisauskas S."/>
            <person name="Kim Y."/>
            <person name="Blasche S."/>
        </authorList>
    </citation>
    <scope>NUCLEOTIDE SEQUENCE</scope>
    <source>
        <strain evidence="2">Olga-1</strain>
    </source>
</reference>
<organism evidence="2 3">
    <name type="scientific">Pichia californica</name>
    <dbReference type="NCBI Taxonomy" id="460514"/>
    <lineage>
        <taxon>Eukaryota</taxon>
        <taxon>Fungi</taxon>
        <taxon>Dikarya</taxon>
        <taxon>Ascomycota</taxon>
        <taxon>Saccharomycotina</taxon>
        <taxon>Pichiomycetes</taxon>
        <taxon>Pichiales</taxon>
        <taxon>Pichiaceae</taxon>
        <taxon>Pichia</taxon>
    </lineage>
</organism>
<dbReference type="Pfam" id="PF01266">
    <property type="entry name" value="DAO"/>
    <property type="match status" value="1"/>
</dbReference>
<dbReference type="GO" id="GO:0005737">
    <property type="term" value="C:cytoplasm"/>
    <property type="evidence" value="ECO:0007669"/>
    <property type="project" value="TreeGrafter"/>
</dbReference>
<dbReference type="InterPro" id="IPR006076">
    <property type="entry name" value="FAD-dep_OxRdtase"/>
</dbReference>
<name>A0A9P6WHL3_9ASCO</name>